<gene>
    <name evidence="1" type="ORF">A1019T_01121</name>
</gene>
<organism evidence="1 2">
    <name type="scientific">Psychrobacter pasteurii</name>
    <dbReference type="NCBI Taxonomy" id="1945520"/>
    <lineage>
        <taxon>Bacteria</taxon>
        <taxon>Pseudomonadati</taxon>
        <taxon>Pseudomonadota</taxon>
        <taxon>Gammaproteobacteria</taxon>
        <taxon>Moraxellales</taxon>
        <taxon>Moraxellaceae</taxon>
        <taxon>Psychrobacter</taxon>
    </lineage>
</organism>
<sequence>MLIQTNLSAVKASQGTPIEVVEEWLKENGRVESLPDNLVKGDSYFNNVNTKEIQKRQIKNKQRARKAHEAIVKEAGNLPKNKAREIDFSDEHYTNLISQVKSRFFNGELVKATDYKGVYAISTMSCILSRIAADLRSKGFEIVTLRTETKRNLGWIDESALNERLLTKKNAEAVRKRLEPINDLSSQQIYHQTIAEIAQRILAGQFVRVDEYTARHSRVVILRMVALALKKSNIVNDVVSVNYERGRKAGWVLESEVHKKLAKVNDYPKTKEA</sequence>
<dbReference type="STRING" id="1945520.A1019T_01121"/>
<dbReference type="RefSeq" id="WP_077448554.1">
    <property type="nucleotide sequence ID" value="NZ_FUGD01000075.1"/>
</dbReference>
<dbReference type="EMBL" id="FUGD01000075">
    <property type="protein sequence ID" value="SJM37150.1"/>
    <property type="molecule type" value="Genomic_DNA"/>
</dbReference>
<proteinExistence type="predicted"/>
<keyword evidence="2" id="KW-1185">Reference proteome</keyword>
<dbReference type="OrthoDB" id="6656802at2"/>
<evidence type="ECO:0000313" key="2">
    <source>
        <dbReference type="Proteomes" id="UP000188169"/>
    </source>
</evidence>
<reference evidence="2" key="1">
    <citation type="submission" date="2017-02" db="EMBL/GenBank/DDBJ databases">
        <authorList>
            <person name="Mornico D."/>
        </authorList>
    </citation>
    <scope>NUCLEOTIDE SEQUENCE [LARGE SCALE GENOMIC DNA]</scope>
</reference>
<name>A0A1R4EFB2_9GAMM</name>
<evidence type="ECO:0000313" key="1">
    <source>
        <dbReference type="EMBL" id="SJM37150.1"/>
    </source>
</evidence>
<accession>A0A1R4EFB2</accession>
<dbReference type="Proteomes" id="UP000188169">
    <property type="component" value="Unassembled WGS sequence"/>
</dbReference>
<protein>
    <submittedName>
        <fullName evidence="1">Uncharacterized protein</fullName>
    </submittedName>
</protein>
<dbReference type="AlphaFoldDB" id="A0A1R4EFB2"/>